<dbReference type="InterPro" id="IPR027056">
    <property type="entry name" value="Gluconate_2DH_su3"/>
</dbReference>
<dbReference type="InterPro" id="IPR006311">
    <property type="entry name" value="TAT_signal"/>
</dbReference>
<dbReference type="Proteomes" id="UP001319882">
    <property type="component" value="Unassembled WGS sequence"/>
</dbReference>
<sequence>MKKRDEPAASGGLTRRELLGSSAALLVGAAAPGAAQALTFQGTPEWKPLANVAVEPVDESAGWQFFTEEEAATVEAIVERLIPADDLSISGKEAGCAIFIDRQLAGAYGGFERLYMHGPFQDGTPEQGDQSPLTPGQRYRIGLAALDDHCRREHDARFAELEADRRDQILSQLEQEQIQLDDIDSQLFFELVLTNTMEGFFADPLYGGNRDMVSWKMLGFPGARYDYRDYIERHNEDLEFTPVSIGGRSDWQAQG</sequence>
<evidence type="ECO:0000256" key="1">
    <source>
        <dbReference type="SAM" id="Coils"/>
    </source>
</evidence>
<dbReference type="EMBL" id="WHVL01000003">
    <property type="protein sequence ID" value="MCB8889137.1"/>
    <property type="molecule type" value="Genomic_DNA"/>
</dbReference>
<dbReference type="RefSeq" id="WP_227389812.1">
    <property type="nucleotide sequence ID" value="NZ_JBHSCJ010000004.1"/>
</dbReference>
<evidence type="ECO:0000313" key="3">
    <source>
        <dbReference type="Proteomes" id="UP001319882"/>
    </source>
</evidence>
<dbReference type="PROSITE" id="PS51318">
    <property type="entry name" value="TAT"/>
    <property type="match status" value="1"/>
</dbReference>
<proteinExistence type="predicted"/>
<organism evidence="2 3">
    <name type="scientific">Vreelandella malpeensis</name>
    <dbReference type="NCBI Taxonomy" id="1172368"/>
    <lineage>
        <taxon>Bacteria</taxon>
        <taxon>Pseudomonadati</taxon>
        <taxon>Pseudomonadota</taxon>
        <taxon>Gammaproteobacteria</taxon>
        <taxon>Oceanospirillales</taxon>
        <taxon>Halomonadaceae</taxon>
        <taxon>Vreelandella</taxon>
    </lineage>
</organism>
<gene>
    <name evidence="2" type="ORF">GEV37_08445</name>
</gene>
<reference evidence="2 3" key="1">
    <citation type="journal article" date="2021" name="Sci. Rep.">
        <title>Genome analysis of a halophilic bacterium Halomonas malpeensis YU-PRIM-29(T) reveals its exopolysaccharide and pigment producing capabilities.</title>
        <authorList>
            <person name="Athmika"/>
            <person name="Ghate S.D."/>
            <person name="Arun A.B."/>
            <person name="Rao S.S."/>
            <person name="Kumar S.T.A."/>
            <person name="Kandiyil M.K."/>
            <person name="Saptami K."/>
            <person name="Rekha P.D."/>
        </authorList>
    </citation>
    <scope>NUCLEOTIDE SEQUENCE [LARGE SCALE GENOMIC DNA]</scope>
    <source>
        <strain evidence="3">prim 29</strain>
    </source>
</reference>
<accession>A0ABS8DS43</accession>
<name>A0ABS8DS43_9GAMM</name>
<keyword evidence="1" id="KW-0175">Coiled coil</keyword>
<evidence type="ECO:0000313" key="2">
    <source>
        <dbReference type="EMBL" id="MCB8889137.1"/>
    </source>
</evidence>
<keyword evidence="3" id="KW-1185">Reference proteome</keyword>
<dbReference type="Pfam" id="PF13618">
    <property type="entry name" value="Gluconate_2-dh3"/>
    <property type="match status" value="1"/>
</dbReference>
<comment type="caution">
    <text evidence="2">The sequence shown here is derived from an EMBL/GenBank/DDBJ whole genome shotgun (WGS) entry which is preliminary data.</text>
</comment>
<protein>
    <submittedName>
        <fullName evidence="2">Gluconate 2-dehydrogenase subunit 3 family protein</fullName>
    </submittedName>
</protein>
<feature type="coiled-coil region" evidence="1">
    <location>
        <begin position="156"/>
        <end position="186"/>
    </location>
</feature>